<organism evidence="2 3">
    <name type="scientific">Drechslerella dactyloides</name>
    <name type="common">Nematode-trapping fungus</name>
    <name type="synonym">Arthrobotrys dactyloides</name>
    <dbReference type="NCBI Taxonomy" id="74499"/>
    <lineage>
        <taxon>Eukaryota</taxon>
        <taxon>Fungi</taxon>
        <taxon>Dikarya</taxon>
        <taxon>Ascomycota</taxon>
        <taxon>Pezizomycotina</taxon>
        <taxon>Orbiliomycetes</taxon>
        <taxon>Orbiliales</taxon>
        <taxon>Orbiliaceae</taxon>
        <taxon>Drechslerella</taxon>
    </lineage>
</organism>
<gene>
    <name evidence="2" type="ORF">Dda_1429</name>
</gene>
<proteinExistence type="predicted"/>
<protein>
    <submittedName>
        <fullName evidence="2">Uncharacterized protein</fullName>
    </submittedName>
</protein>
<feature type="compositionally biased region" description="Low complexity" evidence="1">
    <location>
        <begin position="183"/>
        <end position="193"/>
    </location>
</feature>
<evidence type="ECO:0000256" key="1">
    <source>
        <dbReference type="SAM" id="MobiDB-lite"/>
    </source>
</evidence>
<feature type="region of interest" description="Disordered" evidence="1">
    <location>
        <begin position="103"/>
        <end position="134"/>
    </location>
</feature>
<dbReference type="EMBL" id="JAQGDS010000002">
    <property type="protein sequence ID" value="KAJ6262872.1"/>
    <property type="molecule type" value="Genomic_DNA"/>
</dbReference>
<feature type="region of interest" description="Disordered" evidence="1">
    <location>
        <begin position="232"/>
        <end position="267"/>
    </location>
</feature>
<name>A0AAD6J669_DREDA</name>
<evidence type="ECO:0000313" key="3">
    <source>
        <dbReference type="Proteomes" id="UP001221413"/>
    </source>
</evidence>
<comment type="caution">
    <text evidence="2">The sequence shown here is derived from an EMBL/GenBank/DDBJ whole genome shotgun (WGS) entry which is preliminary data.</text>
</comment>
<reference evidence="2" key="1">
    <citation type="submission" date="2023-01" db="EMBL/GenBank/DDBJ databases">
        <title>The chitinases involved in constricting ring structure development in the nematode-trapping fungus Drechslerella dactyloides.</title>
        <authorList>
            <person name="Wang R."/>
            <person name="Zhang L."/>
            <person name="Tang P."/>
            <person name="Li S."/>
            <person name="Liang L."/>
        </authorList>
    </citation>
    <scope>NUCLEOTIDE SEQUENCE</scope>
    <source>
        <strain evidence="2">YMF1.00031</strain>
    </source>
</reference>
<accession>A0AAD6J669</accession>
<keyword evidence="3" id="KW-1185">Reference proteome</keyword>
<sequence length="500" mass="55363">MSPISAASGVANGVAAANYEYDMDSASGGWYGYESPRRLSSTAYESGKPRSCDYTLIHKLYECDYEDVDVDSMEETPPSPEGILVHKFSQVTPAYRSFEGWGFGADDPNNMEPTERKRGTRTNVPGSQVGDGDMLMRDVDPLYRMDETVATGPNLPSIVVSEAAMFDHPSESTGRSSDDRCSSSELSKGSTSSNNGDVVLTPFTYTTISPKPPMKAKKSLLSFLLRRKPKAKKAQISQPRRLGRRLLPPSREAEMSSIDNSESTPEIETATEATLIRVERLAGEGGHIPSIRISSVMPTRPEHRMRRASITLRVEDDEIFDIPTPVQPHQERCSSPVNSQHDLMPLQIRRNSSFYNGDDSRQPGDDLSPPSSPRLGPARRYSETHLSHPGVYSLPRANWYRSDWGLDDNTELEAEARSITSHAVAVKVAPSRQASRWGSMDVTVDVETDKNGMGIEYASEGRRESSGDARMEDLSRALREALQMDEMSILEEEEDDALSR</sequence>
<dbReference type="AlphaFoldDB" id="A0AAD6J669"/>
<dbReference type="Proteomes" id="UP001221413">
    <property type="component" value="Unassembled WGS sequence"/>
</dbReference>
<feature type="compositionally biased region" description="Polar residues" evidence="1">
    <location>
        <begin position="257"/>
        <end position="266"/>
    </location>
</feature>
<feature type="region of interest" description="Disordered" evidence="1">
    <location>
        <begin position="168"/>
        <end position="197"/>
    </location>
</feature>
<feature type="region of interest" description="Disordered" evidence="1">
    <location>
        <begin position="352"/>
        <end position="381"/>
    </location>
</feature>
<evidence type="ECO:0000313" key="2">
    <source>
        <dbReference type="EMBL" id="KAJ6262872.1"/>
    </source>
</evidence>